<gene>
    <name evidence="2" type="ORF">PG994_000363</name>
</gene>
<reference evidence="2 3" key="1">
    <citation type="submission" date="2023-01" db="EMBL/GenBank/DDBJ databases">
        <title>Analysis of 21 Apiospora genomes using comparative genomics revels a genus with tremendous synthesis potential of carbohydrate active enzymes and secondary metabolites.</title>
        <authorList>
            <person name="Sorensen T."/>
        </authorList>
    </citation>
    <scope>NUCLEOTIDE SEQUENCE [LARGE SCALE GENOMIC DNA]</scope>
    <source>
        <strain evidence="2 3">CBS 135458</strain>
    </source>
</reference>
<evidence type="ECO:0000256" key="1">
    <source>
        <dbReference type="SAM" id="MobiDB-lite"/>
    </source>
</evidence>
<comment type="caution">
    <text evidence="2">The sequence shown here is derived from an EMBL/GenBank/DDBJ whole genome shotgun (WGS) entry which is preliminary data.</text>
</comment>
<protein>
    <submittedName>
        <fullName evidence="2">Uncharacterized protein</fullName>
    </submittedName>
</protein>
<feature type="compositionally biased region" description="Low complexity" evidence="1">
    <location>
        <begin position="439"/>
        <end position="451"/>
    </location>
</feature>
<dbReference type="Proteomes" id="UP001480595">
    <property type="component" value="Unassembled WGS sequence"/>
</dbReference>
<proteinExistence type="predicted"/>
<feature type="region of interest" description="Disordered" evidence="1">
    <location>
        <begin position="257"/>
        <end position="305"/>
    </location>
</feature>
<sequence length="608" mass="65235">MSSSQAPTQSGNSLMYLNHQTQHGNVTRQVMRAIAPVTPAKRPDAEVDDVQFISSKPVKRQKVDHPASSPVVNTIMPIQQPDLQPVSQSQPVPRMNCGGSLITPVAAAPIADNDMSWPNSEINHSHDRRITTGMVGLPSGFSDWESIFGYRGCSLPELESYSMSAARLKPSILSSPDISPKQIPKMVASADSQPGLPPSESNDMLQYNQTPRPNPNPTSTAVMSTPASHEIAQPSATVPTIVQQKETMGIVEGCPEKVAESTPPMPHQSPRDSKPNQIQQQQTPSEQPTSTTDNPTQPHASKQSCMACMQMQQRAAFARAQGLPFFNPNMPLHMLPPGSYHPSFGPQPHPQFMPAMHAGLHGFGPGFSPMMMPMNTQAYSGPVMSSPTLSHQHAVQPMSPRPTTAAAAQHRQQTEKTPETGLDNAADPGGNWLNQSTVAAAAAAAPPTTAAGSESPAKRSRPPLPLPLPLPPPQQHPSLAQPTYRKPSPNLIVDVAETCQENFPFAEVARRHDTTVEKVADVFTALVQVPLLRCPKDRRRAGRLAHERVKEYNRTKQELQEAAAEAAKGQGVGSGNNSSLGVGGQQGVVQSQIVVRPLDIANALGPTE</sequence>
<keyword evidence="3" id="KW-1185">Reference proteome</keyword>
<dbReference type="RefSeq" id="XP_066722404.1">
    <property type="nucleotide sequence ID" value="XM_066851772.1"/>
</dbReference>
<feature type="region of interest" description="Disordered" evidence="1">
    <location>
        <begin position="383"/>
        <end position="486"/>
    </location>
</feature>
<feature type="compositionally biased region" description="Pro residues" evidence="1">
    <location>
        <begin position="462"/>
        <end position="475"/>
    </location>
</feature>
<feature type="compositionally biased region" description="Polar residues" evidence="1">
    <location>
        <begin position="199"/>
        <end position="227"/>
    </location>
</feature>
<name>A0ABR1X637_9PEZI</name>
<feature type="compositionally biased region" description="Polar residues" evidence="1">
    <location>
        <begin position="293"/>
        <end position="302"/>
    </location>
</feature>
<feature type="compositionally biased region" description="Low complexity" evidence="1">
    <location>
        <begin position="277"/>
        <end position="292"/>
    </location>
</feature>
<feature type="region of interest" description="Disordered" evidence="1">
    <location>
        <begin position="187"/>
        <end position="237"/>
    </location>
</feature>
<evidence type="ECO:0000313" key="3">
    <source>
        <dbReference type="Proteomes" id="UP001480595"/>
    </source>
</evidence>
<dbReference type="EMBL" id="JAQQWL010000001">
    <property type="protein sequence ID" value="KAK8090858.1"/>
    <property type="molecule type" value="Genomic_DNA"/>
</dbReference>
<evidence type="ECO:0000313" key="2">
    <source>
        <dbReference type="EMBL" id="KAK8090858.1"/>
    </source>
</evidence>
<feature type="compositionally biased region" description="Polar residues" evidence="1">
    <location>
        <begin position="383"/>
        <end position="393"/>
    </location>
</feature>
<organism evidence="2 3">
    <name type="scientific">Apiospora phragmitis</name>
    <dbReference type="NCBI Taxonomy" id="2905665"/>
    <lineage>
        <taxon>Eukaryota</taxon>
        <taxon>Fungi</taxon>
        <taxon>Dikarya</taxon>
        <taxon>Ascomycota</taxon>
        <taxon>Pezizomycotina</taxon>
        <taxon>Sordariomycetes</taxon>
        <taxon>Xylariomycetidae</taxon>
        <taxon>Amphisphaeriales</taxon>
        <taxon>Apiosporaceae</taxon>
        <taxon>Apiospora</taxon>
    </lineage>
</organism>
<accession>A0ABR1X637</accession>
<dbReference type="GeneID" id="92084835"/>